<proteinExistence type="predicted"/>
<keyword evidence="3" id="KW-1185">Reference proteome</keyword>
<comment type="caution">
    <text evidence="2">The sequence shown here is derived from an EMBL/GenBank/DDBJ whole genome shotgun (WGS) entry which is preliminary data.</text>
</comment>
<accession>A0A9P4U0A1</accession>
<feature type="chain" id="PRO_5040264518" evidence="1">
    <location>
        <begin position="21"/>
        <end position="168"/>
    </location>
</feature>
<reference evidence="2" key="1">
    <citation type="journal article" date="2020" name="Stud. Mycol.">
        <title>101 Dothideomycetes genomes: a test case for predicting lifestyles and emergence of pathogens.</title>
        <authorList>
            <person name="Haridas S."/>
            <person name="Albert R."/>
            <person name="Binder M."/>
            <person name="Bloem J."/>
            <person name="Labutti K."/>
            <person name="Salamov A."/>
            <person name="Andreopoulos B."/>
            <person name="Baker S."/>
            <person name="Barry K."/>
            <person name="Bills G."/>
            <person name="Bluhm B."/>
            <person name="Cannon C."/>
            <person name="Castanera R."/>
            <person name="Culley D."/>
            <person name="Daum C."/>
            <person name="Ezra D."/>
            <person name="Gonzalez J."/>
            <person name="Henrissat B."/>
            <person name="Kuo A."/>
            <person name="Liang C."/>
            <person name="Lipzen A."/>
            <person name="Lutzoni F."/>
            <person name="Magnuson J."/>
            <person name="Mondo S."/>
            <person name="Nolan M."/>
            <person name="Ohm R."/>
            <person name="Pangilinan J."/>
            <person name="Park H.-J."/>
            <person name="Ramirez L."/>
            <person name="Alfaro M."/>
            <person name="Sun H."/>
            <person name="Tritt A."/>
            <person name="Yoshinaga Y."/>
            <person name="Zwiers L.-H."/>
            <person name="Turgeon B."/>
            <person name="Goodwin S."/>
            <person name="Spatafora J."/>
            <person name="Crous P."/>
            <person name="Grigoriev I."/>
        </authorList>
    </citation>
    <scope>NUCLEOTIDE SEQUENCE</scope>
    <source>
        <strain evidence="2">CBS 130266</strain>
    </source>
</reference>
<dbReference type="Proteomes" id="UP000800235">
    <property type="component" value="Unassembled WGS sequence"/>
</dbReference>
<evidence type="ECO:0000256" key="1">
    <source>
        <dbReference type="SAM" id="SignalP"/>
    </source>
</evidence>
<evidence type="ECO:0000313" key="2">
    <source>
        <dbReference type="EMBL" id="KAF2431707.1"/>
    </source>
</evidence>
<evidence type="ECO:0000313" key="3">
    <source>
        <dbReference type="Proteomes" id="UP000800235"/>
    </source>
</evidence>
<dbReference type="EMBL" id="MU007030">
    <property type="protein sequence ID" value="KAF2431707.1"/>
    <property type="molecule type" value="Genomic_DNA"/>
</dbReference>
<name>A0A9P4U0A1_9PEZI</name>
<dbReference type="AlphaFoldDB" id="A0A9P4U0A1"/>
<organism evidence="2 3">
    <name type="scientific">Tothia fuscella</name>
    <dbReference type="NCBI Taxonomy" id="1048955"/>
    <lineage>
        <taxon>Eukaryota</taxon>
        <taxon>Fungi</taxon>
        <taxon>Dikarya</taxon>
        <taxon>Ascomycota</taxon>
        <taxon>Pezizomycotina</taxon>
        <taxon>Dothideomycetes</taxon>
        <taxon>Pleosporomycetidae</taxon>
        <taxon>Venturiales</taxon>
        <taxon>Cylindrosympodiaceae</taxon>
        <taxon>Tothia</taxon>
    </lineage>
</organism>
<gene>
    <name evidence="2" type="ORF">EJ08DRAFT_173946</name>
</gene>
<protein>
    <submittedName>
        <fullName evidence="2">Uncharacterized protein</fullName>
    </submittedName>
</protein>
<feature type="signal peptide" evidence="1">
    <location>
        <begin position="1"/>
        <end position="20"/>
    </location>
</feature>
<sequence length="168" mass="17501">MKYYSAFASHVVLMSTLVSAVPKRGDPVDAADPNLEILSASSFDDITSISSAPALLAEVLPTITGSSSSSTQSSVSITRSPAIHLSSSVCTPKFKTFNTSSVYYTSTIVYSAMTTFFPTVKLEQACTRSTSLSLPSMCDHRGIDGACSTSSALGPAASLDGKGNYFGL</sequence>
<keyword evidence="1" id="KW-0732">Signal</keyword>